<keyword evidence="1" id="KW-0808">Transferase</keyword>
<accession>A0A0G0K217</accession>
<dbReference type="EMBL" id="LBTF01000040">
    <property type="protein sequence ID" value="KKQ34676.1"/>
    <property type="molecule type" value="Genomic_DNA"/>
</dbReference>
<dbReference type="InterPro" id="IPR011611">
    <property type="entry name" value="PfkB_dom"/>
</dbReference>
<dbReference type="Gene3D" id="3.40.1190.20">
    <property type="match status" value="1"/>
</dbReference>
<dbReference type="PANTHER" id="PTHR10584">
    <property type="entry name" value="SUGAR KINASE"/>
    <property type="match status" value="1"/>
</dbReference>
<evidence type="ECO:0000313" key="4">
    <source>
        <dbReference type="EMBL" id="KKQ34676.1"/>
    </source>
</evidence>
<evidence type="ECO:0000256" key="1">
    <source>
        <dbReference type="ARBA" id="ARBA00022679"/>
    </source>
</evidence>
<keyword evidence="2 4" id="KW-0418">Kinase</keyword>
<gene>
    <name evidence="4" type="ORF">US50_C0040G0003</name>
</gene>
<organism evidence="4 5">
    <name type="scientific">Candidatus Nomurabacteria bacterium GW2011_GWB1_37_5</name>
    <dbReference type="NCBI Taxonomy" id="1618742"/>
    <lineage>
        <taxon>Bacteria</taxon>
        <taxon>Candidatus Nomuraibacteriota</taxon>
    </lineage>
</organism>
<dbReference type="Proteomes" id="UP000033876">
    <property type="component" value="Unassembled WGS sequence"/>
</dbReference>
<reference evidence="4 5" key="1">
    <citation type="journal article" date="2015" name="Nature">
        <title>rRNA introns, odd ribosomes, and small enigmatic genomes across a large radiation of phyla.</title>
        <authorList>
            <person name="Brown C.T."/>
            <person name="Hug L.A."/>
            <person name="Thomas B.C."/>
            <person name="Sharon I."/>
            <person name="Castelle C.J."/>
            <person name="Singh A."/>
            <person name="Wilkins M.J."/>
            <person name="Williams K.H."/>
            <person name="Banfield J.F."/>
        </authorList>
    </citation>
    <scope>NUCLEOTIDE SEQUENCE [LARGE SCALE GENOMIC DNA]</scope>
</reference>
<dbReference type="Pfam" id="PF00294">
    <property type="entry name" value="PfkB"/>
    <property type="match status" value="1"/>
</dbReference>
<dbReference type="GO" id="GO:0016301">
    <property type="term" value="F:kinase activity"/>
    <property type="evidence" value="ECO:0007669"/>
    <property type="project" value="UniProtKB-KW"/>
</dbReference>
<sequence length="330" mass="36964">MQKIDFLAIGDLVIDAFIKLKDANVHCNINNEACELCVRFGDKVPFESVDIVNAVGNSPNASVAAARLGLSSALYANIGDDNYGKDCLKSLEKDNVIIDFIKVNPGLSTNYHYVLWYGAERTILVNHTKYPYSFPSDMPKVGWIYLSSLAENSLPLHEEILKYLKNNPETKLAFQPGTFQMKMGYEKLKDVYARSDLFFCNKEEAQRILDIEEHEIKILLQKMRELGPRIVVISDGPNGAYSFDGNETWFITMYPDIAPPIDRTGAGDAFSSTFTIALALGKTIPEALSWGPINSMNVVQYVGAQKGLLSREKLEEYLKNAPENYKPQLI</sequence>
<feature type="domain" description="Carbohydrate kinase PfkB" evidence="3">
    <location>
        <begin position="56"/>
        <end position="307"/>
    </location>
</feature>
<dbReference type="SUPFAM" id="SSF53613">
    <property type="entry name" value="Ribokinase-like"/>
    <property type="match status" value="1"/>
</dbReference>
<evidence type="ECO:0000256" key="2">
    <source>
        <dbReference type="ARBA" id="ARBA00022777"/>
    </source>
</evidence>
<dbReference type="InterPro" id="IPR029056">
    <property type="entry name" value="Ribokinase-like"/>
</dbReference>
<dbReference type="PANTHER" id="PTHR10584:SF166">
    <property type="entry name" value="RIBOKINASE"/>
    <property type="match status" value="1"/>
</dbReference>
<protein>
    <submittedName>
        <fullName evidence="4">Sugar kinase, ribokinase family</fullName>
    </submittedName>
</protein>
<evidence type="ECO:0000313" key="5">
    <source>
        <dbReference type="Proteomes" id="UP000033876"/>
    </source>
</evidence>
<comment type="caution">
    <text evidence="4">The sequence shown here is derived from an EMBL/GenBank/DDBJ whole genome shotgun (WGS) entry which is preliminary data.</text>
</comment>
<evidence type="ECO:0000259" key="3">
    <source>
        <dbReference type="Pfam" id="PF00294"/>
    </source>
</evidence>
<name>A0A0G0K217_9BACT</name>
<proteinExistence type="predicted"/>
<dbReference type="AlphaFoldDB" id="A0A0G0K217"/>